<proteinExistence type="predicted"/>
<gene>
    <name evidence="2" type="ORF">EVAR_61583_1</name>
</gene>
<accession>A0A4C1YUJ2</accession>
<sequence length="82" mass="9366">MRHTRRQTRDQHLNSLILASAETEKFADNRDETGELCFYRKWVACCNPVQCSVIEGLREEPAQLPSDTSATPRRAAFDSNLI</sequence>
<evidence type="ECO:0000313" key="2">
    <source>
        <dbReference type="EMBL" id="GBP78572.1"/>
    </source>
</evidence>
<dbReference type="EMBL" id="BGZK01001374">
    <property type="protein sequence ID" value="GBP78572.1"/>
    <property type="molecule type" value="Genomic_DNA"/>
</dbReference>
<dbReference type="AlphaFoldDB" id="A0A4C1YUJ2"/>
<name>A0A4C1YUJ2_EUMVA</name>
<dbReference type="Proteomes" id="UP000299102">
    <property type="component" value="Unassembled WGS sequence"/>
</dbReference>
<feature type="region of interest" description="Disordered" evidence="1">
    <location>
        <begin position="61"/>
        <end position="82"/>
    </location>
</feature>
<reference evidence="2 3" key="1">
    <citation type="journal article" date="2019" name="Commun. Biol.">
        <title>The bagworm genome reveals a unique fibroin gene that provides high tensile strength.</title>
        <authorList>
            <person name="Kono N."/>
            <person name="Nakamura H."/>
            <person name="Ohtoshi R."/>
            <person name="Tomita M."/>
            <person name="Numata K."/>
            <person name="Arakawa K."/>
        </authorList>
    </citation>
    <scope>NUCLEOTIDE SEQUENCE [LARGE SCALE GENOMIC DNA]</scope>
</reference>
<organism evidence="2 3">
    <name type="scientific">Eumeta variegata</name>
    <name type="common">Bagworm moth</name>
    <name type="synonym">Eumeta japonica</name>
    <dbReference type="NCBI Taxonomy" id="151549"/>
    <lineage>
        <taxon>Eukaryota</taxon>
        <taxon>Metazoa</taxon>
        <taxon>Ecdysozoa</taxon>
        <taxon>Arthropoda</taxon>
        <taxon>Hexapoda</taxon>
        <taxon>Insecta</taxon>
        <taxon>Pterygota</taxon>
        <taxon>Neoptera</taxon>
        <taxon>Endopterygota</taxon>
        <taxon>Lepidoptera</taxon>
        <taxon>Glossata</taxon>
        <taxon>Ditrysia</taxon>
        <taxon>Tineoidea</taxon>
        <taxon>Psychidae</taxon>
        <taxon>Oiketicinae</taxon>
        <taxon>Eumeta</taxon>
    </lineage>
</organism>
<comment type="caution">
    <text evidence="2">The sequence shown here is derived from an EMBL/GenBank/DDBJ whole genome shotgun (WGS) entry which is preliminary data.</text>
</comment>
<evidence type="ECO:0000313" key="3">
    <source>
        <dbReference type="Proteomes" id="UP000299102"/>
    </source>
</evidence>
<keyword evidence="3" id="KW-1185">Reference proteome</keyword>
<evidence type="ECO:0000256" key="1">
    <source>
        <dbReference type="SAM" id="MobiDB-lite"/>
    </source>
</evidence>
<protein>
    <submittedName>
        <fullName evidence="2">Uncharacterized protein</fullName>
    </submittedName>
</protein>